<accession>A0A4S8I0L0</accession>
<dbReference type="GO" id="GO:0046872">
    <property type="term" value="F:metal ion binding"/>
    <property type="evidence" value="ECO:0007669"/>
    <property type="project" value="UniProtKB-KW"/>
</dbReference>
<keyword evidence="1" id="KW-0479">Metal-binding</keyword>
<comment type="caution">
    <text evidence="4">The sequence shown here is derived from an EMBL/GenBank/DDBJ whole genome shotgun (WGS) entry which is preliminary data.</text>
</comment>
<organism evidence="4 5">
    <name type="scientific">Niastella caeni</name>
    <dbReference type="NCBI Taxonomy" id="2569763"/>
    <lineage>
        <taxon>Bacteria</taxon>
        <taxon>Pseudomonadati</taxon>
        <taxon>Bacteroidota</taxon>
        <taxon>Chitinophagia</taxon>
        <taxon>Chitinophagales</taxon>
        <taxon>Chitinophagaceae</taxon>
        <taxon>Niastella</taxon>
    </lineage>
</organism>
<evidence type="ECO:0000256" key="2">
    <source>
        <dbReference type="ARBA" id="ARBA00022801"/>
    </source>
</evidence>
<keyword evidence="5" id="KW-1185">Reference proteome</keyword>
<name>A0A4S8I0L0_9BACT</name>
<dbReference type="Pfam" id="PF00491">
    <property type="entry name" value="Arginase"/>
    <property type="match status" value="1"/>
</dbReference>
<comment type="similarity">
    <text evidence="3">Belongs to the arginase family.</text>
</comment>
<dbReference type="PANTHER" id="PTHR11358">
    <property type="entry name" value="ARGINASE/AGMATINASE"/>
    <property type="match status" value="1"/>
</dbReference>
<dbReference type="GO" id="GO:0033389">
    <property type="term" value="P:putrescine biosynthetic process from arginine, via agmatine"/>
    <property type="evidence" value="ECO:0007669"/>
    <property type="project" value="TreeGrafter"/>
</dbReference>
<protein>
    <submittedName>
        <fullName evidence="4">Arginase</fullName>
    </submittedName>
</protein>
<evidence type="ECO:0000313" key="5">
    <source>
        <dbReference type="Proteomes" id="UP000306918"/>
    </source>
</evidence>
<proteinExistence type="inferred from homology"/>
<dbReference type="Proteomes" id="UP000306918">
    <property type="component" value="Unassembled WGS sequence"/>
</dbReference>
<dbReference type="SUPFAM" id="SSF52768">
    <property type="entry name" value="Arginase/deacetylase"/>
    <property type="match status" value="1"/>
</dbReference>
<dbReference type="InterPro" id="IPR023696">
    <property type="entry name" value="Ureohydrolase_dom_sf"/>
</dbReference>
<dbReference type="AlphaFoldDB" id="A0A4S8I0L0"/>
<evidence type="ECO:0000256" key="1">
    <source>
        <dbReference type="ARBA" id="ARBA00022723"/>
    </source>
</evidence>
<dbReference type="EMBL" id="STFF01000001">
    <property type="protein sequence ID" value="THU41643.1"/>
    <property type="molecule type" value="Genomic_DNA"/>
</dbReference>
<dbReference type="PANTHER" id="PTHR11358:SF26">
    <property type="entry name" value="GUANIDINO ACID HYDROLASE, MITOCHONDRIAL"/>
    <property type="match status" value="1"/>
</dbReference>
<evidence type="ECO:0000313" key="4">
    <source>
        <dbReference type="EMBL" id="THU41643.1"/>
    </source>
</evidence>
<evidence type="ECO:0000256" key="3">
    <source>
        <dbReference type="PROSITE-ProRule" id="PRU00742"/>
    </source>
</evidence>
<dbReference type="InterPro" id="IPR006035">
    <property type="entry name" value="Ureohydrolase"/>
</dbReference>
<gene>
    <name evidence="4" type="ORF">FAM09_05970</name>
</gene>
<dbReference type="OrthoDB" id="931936at2"/>
<reference evidence="4 5" key="1">
    <citation type="submission" date="2019-04" db="EMBL/GenBank/DDBJ databases">
        <title>Niastella caeni sp. nov., isolated from activated sludge.</title>
        <authorList>
            <person name="Sheng M."/>
        </authorList>
    </citation>
    <scope>NUCLEOTIDE SEQUENCE [LARGE SCALE GENOMIC DNA]</scope>
    <source>
        <strain evidence="4 5">HX-2-15</strain>
    </source>
</reference>
<dbReference type="Gene3D" id="3.40.800.10">
    <property type="entry name" value="Ureohydrolase domain"/>
    <property type="match status" value="1"/>
</dbReference>
<dbReference type="PROSITE" id="PS51409">
    <property type="entry name" value="ARGINASE_2"/>
    <property type="match status" value="1"/>
</dbReference>
<dbReference type="GO" id="GO:0008783">
    <property type="term" value="F:agmatinase activity"/>
    <property type="evidence" value="ECO:0007669"/>
    <property type="project" value="TreeGrafter"/>
</dbReference>
<sequence length="379" mass="43283">MSDTLNIGDFLQPVNRYMISEDEGYKDGQIGKKIVVYEDEELPDLRAADIVLLGCNEIRGNLQLHSKLSAPDTVRRQFYSLYQWHSDVNLVDIGNIIPGAGLNDTYAALKTVLSELTEAGKTVVILGGSHDLTLAQYHSYTSRNRIIEATCVDSLIDLSIESNNRSENFLMEMLTGEPNFIKHYNHIAFQSYYVHPHMLETMDKLRFDCIRVGHVKENIEEMEPVIRNSQLFSFDIAAIAHAFAPANQITPNGLTGEEACVLMRFAGLSPTISTIGIYGYVPEKDKDDLTAKQISHMLWYLVDGYSRGQREARLEEKDSFNEFHMAFAEIETVFLQSKKTGRWWMQLPDKKYIACSYKDYLLASSNEIPERWLRAQERE</sequence>
<keyword evidence="2" id="KW-0378">Hydrolase</keyword>
<dbReference type="RefSeq" id="WP_136576132.1">
    <property type="nucleotide sequence ID" value="NZ_STFF01000001.1"/>
</dbReference>